<feature type="transmembrane region" description="Helical" evidence="8">
    <location>
        <begin position="380"/>
        <end position="401"/>
    </location>
</feature>
<dbReference type="InterPro" id="IPR000014">
    <property type="entry name" value="PAS"/>
</dbReference>
<keyword evidence="3 6" id="KW-0597">Phosphoprotein</keyword>
<evidence type="ECO:0000256" key="7">
    <source>
        <dbReference type="SAM" id="Coils"/>
    </source>
</evidence>
<feature type="domain" description="Histidine kinase" evidence="9">
    <location>
        <begin position="610"/>
        <end position="829"/>
    </location>
</feature>
<dbReference type="SUPFAM" id="SSF55874">
    <property type="entry name" value="ATPase domain of HSP90 chaperone/DNA topoisomerase II/histidine kinase"/>
    <property type="match status" value="1"/>
</dbReference>
<feature type="coiled-coil region" evidence="7">
    <location>
        <begin position="448"/>
        <end position="475"/>
    </location>
</feature>
<evidence type="ECO:0000256" key="4">
    <source>
        <dbReference type="ARBA" id="ARBA00022679"/>
    </source>
</evidence>
<dbReference type="SMART" id="SM00388">
    <property type="entry name" value="HisKA"/>
    <property type="match status" value="1"/>
</dbReference>
<keyword evidence="8" id="KW-0472">Membrane</keyword>
<keyword evidence="8" id="KW-1133">Transmembrane helix</keyword>
<dbReference type="CDD" id="cd12912">
    <property type="entry name" value="PDC2_MCP_like"/>
    <property type="match status" value="1"/>
</dbReference>
<evidence type="ECO:0000256" key="1">
    <source>
        <dbReference type="ARBA" id="ARBA00000085"/>
    </source>
</evidence>
<dbReference type="SMART" id="SM00448">
    <property type="entry name" value="REC"/>
    <property type="match status" value="1"/>
</dbReference>
<evidence type="ECO:0000313" key="11">
    <source>
        <dbReference type="EMBL" id="SDU18275.1"/>
    </source>
</evidence>
<dbReference type="InterPro" id="IPR036097">
    <property type="entry name" value="HisK_dim/P_sf"/>
</dbReference>
<evidence type="ECO:0000256" key="6">
    <source>
        <dbReference type="PROSITE-ProRule" id="PRU00169"/>
    </source>
</evidence>
<keyword evidence="4" id="KW-0808">Transferase</keyword>
<protein>
    <recommendedName>
        <fullName evidence="2">histidine kinase</fullName>
        <ecNumber evidence="2">2.7.13.3</ecNumber>
    </recommendedName>
</protein>
<feature type="domain" description="Response regulatory" evidence="10">
    <location>
        <begin position="848"/>
        <end position="963"/>
    </location>
</feature>
<dbReference type="PROSITE" id="PS50109">
    <property type="entry name" value="HIS_KIN"/>
    <property type="match status" value="1"/>
</dbReference>
<dbReference type="PROSITE" id="PS50110">
    <property type="entry name" value="RESPONSE_REGULATORY"/>
    <property type="match status" value="1"/>
</dbReference>
<dbReference type="Pfam" id="PF02518">
    <property type="entry name" value="HATPase_c"/>
    <property type="match status" value="1"/>
</dbReference>
<dbReference type="InterPro" id="IPR004358">
    <property type="entry name" value="Sig_transdc_His_kin-like_C"/>
</dbReference>
<dbReference type="Proteomes" id="UP000243063">
    <property type="component" value="Chromosome I"/>
</dbReference>
<dbReference type="SUPFAM" id="SSF52172">
    <property type="entry name" value="CheY-like"/>
    <property type="match status" value="1"/>
</dbReference>
<proteinExistence type="predicted"/>
<evidence type="ECO:0000256" key="5">
    <source>
        <dbReference type="ARBA" id="ARBA00022777"/>
    </source>
</evidence>
<dbReference type="Pfam" id="PF00512">
    <property type="entry name" value="HisKA"/>
    <property type="match status" value="1"/>
</dbReference>
<evidence type="ECO:0000256" key="2">
    <source>
        <dbReference type="ARBA" id="ARBA00012438"/>
    </source>
</evidence>
<dbReference type="Gene3D" id="3.30.450.20">
    <property type="entry name" value="PAS domain"/>
    <property type="match status" value="2"/>
</dbReference>
<reference evidence="12" key="1">
    <citation type="submission" date="2016-10" db="EMBL/GenBank/DDBJ databases">
        <authorList>
            <person name="Varghese N."/>
            <person name="Submissions S."/>
        </authorList>
    </citation>
    <scope>NUCLEOTIDE SEQUENCE [LARGE SCALE GENOMIC DNA]</scope>
    <source>
        <strain evidence="12">CCTCC 2012022</strain>
    </source>
</reference>
<feature type="modified residue" description="4-aspartylphosphate" evidence="6">
    <location>
        <position position="896"/>
    </location>
</feature>
<dbReference type="CDD" id="cd16922">
    <property type="entry name" value="HATPase_EvgS-ArcB-TorS-like"/>
    <property type="match status" value="1"/>
</dbReference>
<dbReference type="CDD" id="cd12913">
    <property type="entry name" value="PDC1_MCP_like"/>
    <property type="match status" value="1"/>
</dbReference>
<feature type="transmembrane region" description="Helical" evidence="8">
    <location>
        <begin position="12"/>
        <end position="38"/>
    </location>
</feature>
<dbReference type="PANTHER" id="PTHR43047">
    <property type="entry name" value="TWO-COMPONENT HISTIDINE PROTEIN KINASE"/>
    <property type="match status" value="1"/>
</dbReference>
<dbReference type="SUPFAM" id="SSF55785">
    <property type="entry name" value="PYP-like sensor domain (PAS domain)"/>
    <property type="match status" value="1"/>
</dbReference>
<keyword evidence="12" id="KW-1185">Reference proteome</keyword>
<dbReference type="SUPFAM" id="SSF47384">
    <property type="entry name" value="Homodimeric domain of signal transducing histidine kinase"/>
    <property type="match status" value="1"/>
</dbReference>
<dbReference type="EC" id="2.7.13.3" evidence="2"/>
<organism evidence="11 12">
    <name type="scientific">Geopseudomonas guangdongensis</name>
    <dbReference type="NCBI Taxonomy" id="1245526"/>
    <lineage>
        <taxon>Bacteria</taxon>
        <taxon>Pseudomonadati</taxon>
        <taxon>Pseudomonadota</taxon>
        <taxon>Gammaproteobacteria</taxon>
        <taxon>Pseudomonadales</taxon>
        <taxon>Pseudomonadaceae</taxon>
        <taxon>Geopseudomonas</taxon>
    </lineage>
</organism>
<dbReference type="Gene3D" id="3.40.50.2300">
    <property type="match status" value="1"/>
</dbReference>
<evidence type="ECO:0000313" key="12">
    <source>
        <dbReference type="Proteomes" id="UP000243063"/>
    </source>
</evidence>
<evidence type="ECO:0000259" key="9">
    <source>
        <dbReference type="PROSITE" id="PS50109"/>
    </source>
</evidence>
<dbReference type="InterPro" id="IPR003594">
    <property type="entry name" value="HATPase_dom"/>
</dbReference>
<evidence type="ECO:0000256" key="8">
    <source>
        <dbReference type="SAM" id="Phobius"/>
    </source>
</evidence>
<dbReference type="Gene3D" id="3.30.565.10">
    <property type="entry name" value="Histidine kinase-like ATPase, C-terminal domain"/>
    <property type="match status" value="1"/>
</dbReference>
<dbReference type="EMBL" id="LT629780">
    <property type="protein sequence ID" value="SDU18275.1"/>
    <property type="molecule type" value="Genomic_DNA"/>
</dbReference>
<dbReference type="SMART" id="SM00387">
    <property type="entry name" value="HATPase_c"/>
    <property type="match status" value="1"/>
</dbReference>
<dbReference type="InterPro" id="IPR001789">
    <property type="entry name" value="Sig_transdc_resp-reg_receiver"/>
</dbReference>
<dbReference type="InterPro" id="IPR036890">
    <property type="entry name" value="HATPase_C_sf"/>
</dbReference>
<evidence type="ECO:0000256" key="3">
    <source>
        <dbReference type="ARBA" id="ARBA00022553"/>
    </source>
</evidence>
<accession>A0A1H2GFB4</accession>
<dbReference type="OrthoDB" id="9770795at2"/>
<keyword evidence="7" id="KW-0175">Coiled coil</keyword>
<dbReference type="STRING" id="1245526.SAMN05216580_1756"/>
<dbReference type="InterPro" id="IPR005467">
    <property type="entry name" value="His_kinase_dom"/>
</dbReference>
<comment type="catalytic activity">
    <reaction evidence="1">
        <text>ATP + protein L-histidine = ADP + protein N-phospho-L-histidine.</text>
        <dbReference type="EC" id="2.7.13.3"/>
    </reaction>
</comment>
<keyword evidence="8" id="KW-0812">Transmembrane</keyword>
<dbReference type="CDD" id="cd00082">
    <property type="entry name" value="HisKA"/>
    <property type="match status" value="1"/>
</dbReference>
<dbReference type="CDD" id="cd00130">
    <property type="entry name" value="PAS"/>
    <property type="match status" value="1"/>
</dbReference>
<evidence type="ECO:0000259" key="10">
    <source>
        <dbReference type="PROSITE" id="PS50110"/>
    </source>
</evidence>
<dbReference type="InterPro" id="IPR003661">
    <property type="entry name" value="HisK_dim/P_dom"/>
</dbReference>
<dbReference type="GO" id="GO:0000155">
    <property type="term" value="F:phosphorelay sensor kinase activity"/>
    <property type="evidence" value="ECO:0007669"/>
    <property type="project" value="InterPro"/>
</dbReference>
<sequence length="970" mass="108878">MQDTRKTTLRRWMWRAFVQSSLIPLILVETVLIAAYLLTNSSIREAQIDHLRQTALTDLQSAAQQEGRLINERLRAISRTTRLYGEQIREVLLREDYQVDEAERRRHAHTEDGVLYTRSNDGRAASFYANSTPRERQDMERVLRLAQLDPLMKSIQASDKLIASLYFNTWDSYNRIYPWFFTPDQYPHDMVIPDYNFYYLADARHNPQRKVVWTDIYVDPAGQGWMMSALAPVYRGDFLEGVAGLDVTVDTILDEIATLQVPWNGYAILVSEELNIMALPPAGERDFNLSELTSHSYDEAIRKEIFKPADFNLAKREDTQALAGAIGQRASGLQTLSLGGKSQLAAWTTIGETGWKLVTLVDEAEVFRQTNALAARYQQIGYLLIAGLVLFYVLFFAGMWLRARQLSAQLQGPIDHLSAMMGEIGRGNWHPPRQPCEIGELDGAAAAAAAMGAQLERSETTRQQAQDQLELVLDSTTESLWTLDLRRQRLHIEGRFPQRFGLDGNDLALDAFLARVHPDDREAVIACHEQPAASSDNYSIEYRFSDAHGIYHWLLSRARLLDADPVSGRPLRLAGTHVDIDALKATQEALSRASQQAQAANVAKTRFLSSMSHELRTPLNAVQGFAQLIQLELQERPEEHSLRQYAGEIDNASSHLGLLVDDILDLARIEADKASVHLETVDARQIMAECLELIRPQAREQHLQLEAQLPPGSLLVRAEARRLRQILLNLLSNAVKYNRPHGRVALGYRIDGERLRLSVEDSGYGIDPERQDQLFKPFQRLGHENSAIKGSGIGLVLSRELAELMHGRIGFVSTPGSGSTFWIELPFSAELQASVRSAAAPGRERLPRVLYVEDNRASQLLVEKALGDIARVEVLDNGLEALHWLNEHPPQLLLLDLDLPGLQGDALLRRLRDNPQTRELPVIIISAAAMPEDIANISALGIAGYLTKPLKIQTLREAVLRLEVLEDTPS</sequence>
<dbReference type="Pfam" id="PF08447">
    <property type="entry name" value="PAS_3"/>
    <property type="match status" value="1"/>
</dbReference>
<dbReference type="InterPro" id="IPR011006">
    <property type="entry name" value="CheY-like_superfamily"/>
</dbReference>
<dbReference type="InterPro" id="IPR035965">
    <property type="entry name" value="PAS-like_dom_sf"/>
</dbReference>
<dbReference type="PANTHER" id="PTHR43047:SF72">
    <property type="entry name" value="OSMOSENSING HISTIDINE PROTEIN KINASE SLN1"/>
    <property type="match status" value="1"/>
</dbReference>
<dbReference type="Pfam" id="PF00072">
    <property type="entry name" value="Response_reg"/>
    <property type="match status" value="1"/>
</dbReference>
<name>A0A1H2GFB4_9GAMM</name>
<dbReference type="RefSeq" id="WP_090213683.1">
    <property type="nucleotide sequence ID" value="NZ_LT629780.1"/>
</dbReference>
<gene>
    <name evidence="11" type="ORF">SAMN05216580_1756</name>
</gene>
<dbReference type="GO" id="GO:0009927">
    <property type="term" value="F:histidine phosphotransfer kinase activity"/>
    <property type="evidence" value="ECO:0007669"/>
    <property type="project" value="TreeGrafter"/>
</dbReference>
<keyword evidence="5 11" id="KW-0418">Kinase</keyword>
<dbReference type="InterPro" id="IPR013655">
    <property type="entry name" value="PAS_fold_3"/>
</dbReference>
<dbReference type="PRINTS" id="PR00344">
    <property type="entry name" value="BCTRLSENSOR"/>
</dbReference>
<dbReference type="GO" id="GO:0005886">
    <property type="term" value="C:plasma membrane"/>
    <property type="evidence" value="ECO:0007669"/>
    <property type="project" value="UniProtKB-ARBA"/>
</dbReference>
<dbReference type="FunFam" id="3.30.565.10:FF:000006">
    <property type="entry name" value="Sensor histidine kinase WalK"/>
    <property type="match status" value="1"/>
</dbReference>
<dbReference type="Gene3D" id="1.10.287.130">
    <property type="match status" value="1"/>
</dbReference>
<dbReference type="AlphaFoldDB" id="A0A1H2GFB4"/>